<comment type="similarity">
    <text evidence="2 12">Belongs to the ABC-4 integral membrane protein family. FtsX subfamily.</text>
</comment>
<feature type="transmembrane region" description="Helical" evidence="14">
    <location>
        <begin position="251"/>
        <end position="270"/>
    </location>
</feature>
<dbReference type="EMBL" id="PUJY01000034">
    <property type="protein sequence ID" value="TDB49307.1"/>
    <property type="molecule type" value="Genomic_DNA"/>
</dbReference>
<evidence type="ECO:0000256" key="5">
    <source>
        <dbReference type="ARBA" id="ARBA00022475"/>
    </source>
</evidence>
<evidence type="ECO:0000313" key="18">
    <source>
        <dbReference type="Proteomes" id="UP000295598"/>
    </source>
</evidence>
<dbReference type="InterPro" id="IPR003838">
    <property type="entry name" value="ABC3_permease_C"/>
</dbReference>
<feature type="compositionally biased region" description="Basic residues" evidence="13">
    <location>
        <begin position="1"/>
        <end position="19"/>
    </location>
</feature>
<dbReference type="GO" id="GO:0051301">
    <property type="term" value="P:cell division"/>
    <property type="evidence" value="ECO:0007669"/>
    <property type="project" value="UniProtKB-KW"/>
</dbReference>
<dbReference type="Gene3D" id="3.30.70.3040">
    <property type="match status" value="1"/>
</dbReference>
<dbReference type="PIRSF" id="PIRSF003097">
    <property type="entry name" value="FtsX"/>
    <property type="match status" value="1"/>
</dbReference>
<keyword evidence="6 12" id="KW-0997">Cell inner membrane</keyword>
<keyword evidence="5 12" id="KW-1003">Cell membrane</keyword>
<keyword evidence="9 14" id="KW-1133">Transmembrane helix</keyword>
<feature type="domain" description="FtsX extracellular" evidence="16">
    <location>
        <begin position="84"/>
        <end position="178"/>
    </location>
</feature>
<comment type="subcellular location">
    <subcellularLocation>
        <location evidence="1">Cell inner membrane</location>
        <topology evidence="1">Multi-pass membrane protein</topology>
    </subcellularLocation>
</comment>
<keyword evidence="10 12" id="KW-0472">Membrane</keyword>
<reference evidence="17 18" key="1">
    <citation type="journal article" date="2019" name="Int. J. Syst. Evol. Microbiol.">
        <title>Photorhabdus khanii subsp. guanajuatensis subsp. nov., isolated from Heterorhabditis atacamensis, and Photorhabdus luminescens subsp. mexicana subsp. nov., isolated from Heterorhabditis mexicana entomopathogenic nematodes.</title>
        <authorList>
            <person name="Machado R.A.R."/>
            <person name="Bruno P."/>
            <person name="Arce C.C.M."/>
            <person name="Liechti N."/>
            <person name="Kohler A."/>
            <person name="Bernal J."/>
            <person name="Bruggmann R."/>
            <person name="Turlings T.C.J."/>
        </authorList>
    </citation>
    <scope>NUCLEOTIDE SEQUENCE [LARGE SCALE GENOMIC DNA]</scope>
    <source>
        <strain evidence="17 18">MEX20-17</strain>
    </source>
</reference>
<feature type="region of interest" description="Disordered" evidence="13">
    <location>
        <begin position="1"/>
        <end position="20"/>
    </location>
</feature>
<dbReference type="InterPro" id="IPR004513">
    <property type="entry name" value="FtsX"/>
</dbReference>
<dbReference type="NCBIfam" id="TIGR00439">
    <property type="entry name" value="FtsX_Gneg"/>
    <property type="match status" value="1"/>
</dbReference>
<feature type="transmembrane region" description="Helical" evidence="14">
    <location>
        <begin position="297"/>
        <end position="316"/>
    </location>
</feature>
<proteinExistence type="inferred from homology"/>
<keyword evidence="8 14" id="KW-0812">Transmembrane</keyword>
<evidence type="ECO:0000256" key="4">
    <source>
        <dbReference type="ARBA" id="ARBA00021907"/>
    </source>
</evidence>
<evidence type="ECO:0000256" key="2">
    <source>
        <dbReference type="ARBA" id="ARBA00007379"/>
    </source>
</evidence>
<feature type="transmembrane region" description="Helical" evidence="14">
    <location>
        <begin position="46"/>
        <end position="69"/>
    </location>
</feature>
<dbReference type="AlphaFoldDB" id="A0A4R4J6P4"/>
<comment type="function">
    <text evidence="12">Part of the ABC transporter FtsEX involved in cellular division.</text>
</comment>
<evidence type="ECO:0000256" key="12">
    <source>
        <dbReference type="PIRNR" id="PIRNR003097"/>
    </source>
</evidence>
<protein>
    <recommendedName>
        <fullName evidence="4 12">Cell division protein FtsX</fullName>
    </recommendedName>
</protein>
<evidence type="ECO:0000256" key="10">
    <source>
        <dbReference type="ARBA" id="ARBA00023136"/>
    </source>
</evidence>
<evidence type="ECO:0000256" key="11">
    <source>
        <dbReference type="ARBA" id="ARBA00023306"/>
    </source>
</evidence>
<dbReference type="Pfam" id="PF02687">
    <property type="entry name" value="FtsX"/>
    <property type="match status" value="1"/>
</dbReference>
<evidence type="ECO:0000256" key="9">
    <source>
        <dbReference type="ARBA" id="ARBA00022989"/>
    </source>
</evidence>
<comment type="caution">
    <text evidence="17">The sequence shown here is derived from an EMBL/GenBank/DDBJ whole genome shotgun (WGS) entry which is preliminary data.</text>
</comment>
<dbReference type="InterPro" id="IPR047590">
    <property type="entry name" value="FtsX_proteobact-type"/>
</dbReference>
<evidence type="ECO:0000256" key="6">
    <source>
        <dbReference type="ARBA" id="ARBA00022519"/>
    </source>
</evidence>
<dbReference type="InterPro" id="IPR040690">
    <property type="entry name" value="FtsX_ECD"/>
</dbReference>
<gene>
    <name evidence="17" type="ORF">C5467_17285</name>
</gene>
<evidence type="ECO:0000256" key="13">
    <source>
        <dbReference type="SAM" id="MobiDB-lite"/>
    </source>
</evidence>
<evidence type="ECO:0000256" key="14">
    <source>
        <dbReference type="SAM" id="Phobius"/>
    </source>
</evidence>
<organism evidence="17 18">
    <name type="scientific">Photorhabdus khanii subsp. guanajuatensis</name>
    <dbReference type="NCBI Taxonomy" id="2100166"/>
    <lineage>
        <taxon>Bacteria</taxon>
        <taxon>Pseudomonadati</taxon>
        <taxon>Pseudomonadota</taxon>
        <taxon>Gammaproteobacteria</taxon>
        <taxon>Enterobacterales</taxon>
        <taxon>Morganellaceae</taxon>
        <taxon>Photorhabdus</taxon>
    </lineage>
</organism>
<dbReference type="Pfam" id="PF18075">
    <property type="entry name" value="FtsX_ECD"/>
    <property type="match status" value="1"/>
</dbReference>
<dbReference type="PANTHER" id="PTHR47755:SF1">
    <property type="entry name" value="CELL DIVISION PROTEIN FTSX"/>
    <property type="match status" value="1"/>
</dbReference>
<dbReference type="Proteomes" id="UP000295598">
    <property type="component" value="Unassembled WGS sequence"/>
</dbReference>
<dbReference type="GO" id="GO:0032153">
    <property type="term" value="C:cell division site"/>
    <property type="evidence" value="ECO:0007669"/>
    <property type="project" value="TreeGrafter"/>
</dbReference>
<evidence type="ECO:0000256" key="8">
    <source>
        <dbReference type="ARBA" id="ARBA00022692"/>
    </source>
</evidence>
<sequence length="326" mass="36027">MVKNVRKAAGKVTRSRSKSKALQGGWREQWRYAWMNALTDMLRQPLATLLTMMVIAISLTLPSVCYIVWKNVSQAAEKWYPTPQLTVYLDKSLDDNSAQKLISELKALDGVDNVNYLSRQEAMTEFRTWSGFGGALDMLEENPLPAVAIITPKIDFQSSQTLTTLRDRVSQVKGIEEVRMDDSWFARLAALTGLVGQIAAVIGILMVMALFLVIGNSVRLSIFSHRDTINVMKLIGATDGFILRPFLNGGALLGGLGAMLSLILSALLVWKLSDVVTQVASVFGTTFNLHGLSWDESLLLVLISAMIGWVAAWLATTQHLRHFTPE</sequence>
<dbReference type="PANTHER" id="PTHR47755">
    <property type="entry name" value="CELL DIVISION PROTEIN FTSX"/>
    <property type="match status" value="1"/>
</dbReference>
<name>A0A4R4J6P4_9GAMM</name>
<feature type="domain" description="ABC3 transporter permease C-terminal" evidence="15">
    <location>
        <begin position="201"/>
        <end position="316"/>
    </location>
</feature>
<dbReference type="RefSeq" id="WP_132355455.1">
    <property type="nucleotide sequence ID" value="NZ_CAWOJO010000034.1"/>
</dbReference>
<dbReference type="GO" id="GO:0005886">
    <property type="term" value="C:plasma membrane"/>
    <property type="evidence" value="ECO:0007669"/>
    <property type="project" value="UniProtKB-SubCell"/>
</dbReference>
<evidence type="ECO:0000313" key="17">
    <source>
        <dbReference type="EMBL" id="TDB49307.1"/>
    </source>
</evidence>
<feature type="transmembrane region" description="Helical" evidence="14">
    <location>
        <begin position="188"/>
        <end position="214"/>
    </location>
</feature>
<evidence type="ECO:0000256" key="7">
    <source>
        <dbReference type="ARBA" id="ARBA00022618"/>
    </source>
</evidence>
<evidence type="ECO:0000259" key="16">
    <source>
        <dbReference type="Pfam" id="PF18075"/>
    </source>
</evidence>
<accession>A0A4R4J6P4</accession>
<keyword evidence="11 12" id="KW-0131">Cell cycle</keyword>
<evidence type="ECO:0000256" key="1">
    <source>
        <dbReference type="ARBA" id="ARBA00004429"/>
    </source>
</evidence>
<comment type="subunit">
    <text evidence="3">Forms a membrane-associated complex with FtsE.</text>
</comment>
<keyword evidence="7 12" id="KW-0132">Cell division</keyword>
<evidence type="ECO:0000256" key="3">
    <source>
        <dbReference type="ARBA" id="ARBA00011160"/>
    </source>
</evidence>
<evidence type="ECO:0000259" key="15">
    <source>
        <dbReference type="Pfam" id="PF02687"/>
    </source>
</evidence>